<dbReference type="EMBL" id="MFID01000019">
    <property type="protein sequence ID" value="OGF81063.1"/>
    <property type="molecule type" value="Genomic_DNA"/>
</dbReference>
<sequence length="608" mass="68008">MSSNIRNFCIIAHIDHGKSTLADRMLEVTKTVEKRLMREQFLDMHPLERERGITIKMQPVRMNYSNGSGPEYVLNLIDTPGHIDFNYEVSRALAAVEGAVLLVDATQGVEAQTLSNVELARSLKLMIIPVVNKIDLPQARISETKAEIRNLLGVRDEEILTVSAKTGEGVERLLEEIINKIPAPAGKKSDFPGKSDFEEAGATKGVCALIFDYEYSTHRGVIAHVRVFEGEIKKGSKLKLAATGETFSAGEVGIFKPELAAADSLGAGEIGYVITNIKEAKIVRVGDTVLGASSASQALPGYKEIKPVVFSSVYPEDQDKFEDLKRALERLKLVDSALFFEEESSGVLGRGFRCGFLGMLHLEIVVARLERDFKVETIATTPSVKYKISTRKGEIEVYAPHRFPDENEIKDIFEPWLKIEILLPPDKLAGVIKLLNEHEVEVGDTSKFSDTRVRIEGKMPLRELMRDFFDELKSVSSGYASLNYEQDEMRKADLLRLDILVAEEAVPAFARIVPRRRLETEAEAVVEKLYHILPKALFALKIQAKSMGRILASRTIKAASKDVTQHMYGGDRTRKMKLWKKQKEGKKRLSAEADYDIPPDAYLKLMKK</sequence>
<evidence type="ECO:0000313" key="8">
    <source>
        <dbReference type="EMBL" id="OGF81063.1"/>
    </source>
</evidence>
<dbReference type="Pfam" id="PF00009">
    <property type="entry name" value="GTP_EFTU"/>
    <property type="match status" value="1"/>
</dbReference>
<feature type="domain" description="Tr-type G" evidence="7">
    <location>
        <begin position="3"/>
        <end position="185"/>
    </location>
</feature>
<comment type="function">
    <text evidence="6">Required for accurate and efficient protein synthesis under certain stress conditions. May act as a fidelity factor of the translation reaction, by catalyzing a one-codon backward translocation of tRNAs on improperly translocated ribosomes. Back-translocation proceeds from a post-translocation (POST) complex to a pre-translocation (PRE) complex, thus giving elongation factor G a second chance to translocate the tRNAs correctly. Binds to ribosomes in a GTP-dependent manner.</text>
</comment>
<dbReference type="Proteomes" id="UP000178114">
    <property type="component" value="Unassembled WGS sequence"/>
</dbReference>
<dbReference type="GO" id="GO:0003924">
    <property type="term" value="F:GTPase activity"/>
    <property type="evidence" value="ECO:0007669"/>
    <property type="project" value="UniProtKB-UniRule"/>
</dbReference>
<comment type="caution">
    <text evidence="8">The sequence shown here is derived from an EMBL/GenBank/DDBJ whole genome shotgun (WGS) entry which is preliminary data.</text>
</comment>
<dbReference type="HAMAP" id="MF_00071">
    <property type="entry name" value="LepA"/>
    <property type="match status" value="1"/>
</dbReference>
<dbReference type="Gene3D" id="3.30.70.2570">
    <property type="entry name" value="Elongation factor 4, C-terminal domain"/>
    <property type="match status" value="1"/>
</dbReference>
<keyword evidence="4 6" id="KW-0648">Protein biosynthesis</keyword>
<evidence type="ECO:0000313" key="9">
    <source>
        <dbReference type="Proteomes" id="UP000178114"/>
    </source>
</evidence>
<keyword evidence="8" id="KW-0251">Elongation factor</keyword>
<comment type="catalytic activity">
    <reaction evidence="6">
        <text>GTP + H2O = GDP + phosphate + H(+)</text>
        <dbReference type="Rhea" id="RHEA:19669"/>
        <dbReference type="ChEBI" id="CHEBI:15377"/>
        <dbReference type="ChEBI" id="CHEBI:15378"/>
        <dbReference type="ChEBI" id="CHEBI:37565"/>
        <dbReference type="ChEBI" id="CHEBI:43474"/>
        <dbReference type="ChEBI" id="CHEBI:58189"/>
        <dbReference type="EC" id="3.6.5.n1"/>
    </reaction>
</comment>
<dbReference type="PANTHER" id="PTHR43512">
    <property type="entry name" value="TRANSLATION FACTOR GUF1-RELATED"/>
    <property type="match status" value="1"/>
</dbReference>
<dbReference type="Gene3D" id="3.30.70.240">
    <property type="match status" value="1"/>
</dbReference>
<proteinExistence type="inferred from homology"/>
<dbReference type="NCBIfam" id="TIGR00231">
    <property type="entry name" value="small_GTP"/>
    <property type="match status" value="1"/>
</dbReference>
<dbReference type="AlphaFoldDB" id="A0A1F5WZN5"/>
<evidence type="ECO:0000256" key="5">
    <source>
        <dbReference type="ARBA" id="ARBA00023134"/>
    </source>
</evidence>
<dbReference type="InterPro" id="IPR000795">
    <property type="entry name" value="T_Tr_GTP-bd_dom"/>
</dbReference>
<comment type="similarity">
    <text evidence="1 6">Belongs to the TRAFAC class translation factor GTPase superfamily. Classic translation factor GTPase family. LepA subfamily.</text>
</comment>
<evidence type="ECO:0000256" key="1">
    <source>
        <dbReference type="ARBA" id="ARBA00005454"/>
    </source>
</evidence>
<dbReference type="GO" id="GO:0005886">
    <property type="term" value="C:plasma membrane"/>
    <property type="evidence" value="ECO:0007669"/>
    <property type="project" value="UniProtKB-SubCell"/>
</dbReference>
<dbReference type="Pfam" id="PF00679">
    <property type="entry name" value="EFG_C"/>
    <property type="match status" value="1"/>
</dbReference>
<accession>A0A1F5WZN5</accession>
<dbReference type="SUPFAM" id="SSF52540">
    <property type="entry name" value="P-loop containing nucleoside triphosphate hydrolases"/>
    <property type="match status" value="1"/>
</dbReference>
<dbReference type="GO" id="GO:0045727">
    <property type="term" value="P:positive regulation of translation"/>
    <property type="evidence" value="ECO:0007669"/>
    <property type="project" value="UniProtKB-UniRule"/>
</dbReference>
<reference evidence="8 9" key="1">
    <citation type="journal article" date="2016" name="Nat. Commun.">
        <title>Thousands of microbial genomes shed light on interconnected biogeochemical processes in an aquifer system.</title>
        <authorList>
            <person name="Anantharaman K."/>
            <person name="Brown C.T."/>
            <person name="Hug L.A."/>
            <person name="Sharon I."/>
            <person name="Castelle C.J."/>
            <person name="Probst A.J."/>
            <person name="Thomas B.C."/>
            <person name="Singh A."/>
            <person name="Wilkins M.J."/>
            <person name="Karaoz U."/>
            <person name="Brodie E.L."/>
            <person name="Williams K.H."/>
            <person name="Hubbard S.S."/>
            <person name="Banfield J.F."/>
        </authorList>
    </citation>
    <scope>NUCLEOTIDE SEQUENCE [LARGE SCALE GENOMIC DNA]</scope>
</reference>
<dbReference type="InterPro" id="IPR035647">
    <property type="entry name" value="EFG_III/V"/>
</dbReference>
<keyword evidence="2 6" id="KW-0547">Nucleotide-binding</keyword>
<dbReference type="SUPFAM" id="SSF54980">
    <property type="entry name" value="EF-G C-terminal domain-like"/>
    <property type="match status" value="2"/>
</dbReference>
<dbReference type="Pfam" id="PF03144">
    <property type="entry name" value="GTP_EFTU_D2"/>
    <property type="match status" value="1"/>
</dbReference>
<dbReference type="PANTHER" id="PTHR43512:SF4">
    <property type="entry name" value="TRANSLATION FACTOR GUF1 HOMOLOG, CHLOROPLASTIC"/>
    <property type="match status" value="1"/>
</dbReference>
<dbReference type="GO" id="GO:0003746">
    <property type="term" value="F:translation elongation factor activity"/>
    <property type="evidence" value="ECO:0007669"/>
    <property type="project" value="UniProtKB-UniRule"/>
</dbReference>
<dbReference type="InterPro" id="IPR005225">
    <property type="entry name" value="Small_GTP-bd"/>
</dbReference>
<keyword evidence="6" id="KW-0472">Membrane</keyword>
<dbReference type="InterPro" id="IPR006297">
    <property type="entry name" value="EF-4"/>
</dbReference>
<gene>
    <name evidence="6" type="primary">lepA</name>
    <name evidence="8" type="ORF">A2930_03350</name>
</gene>
<dbReference type="GO" id="GO:0005525">
    <property type="term" value="F:GTP binding"/>
    <property type="evidence" value="ECO:0007669"/>
    <property type="project" value="UniProtKB-UniRule"/>
</dbReference>
<dbReference type="InterPro" id="IPR009000">
    <property type="entry name" value="Transl_B-barrel_sf"/>
</dbReference>
<organism evidence="8 9">
    <name type="scientific">Candidatus Giovannonibacteria bacterium RIFCSPLOWO2_01_FULL_45_34</name>
    <dbReference type="NCBI Taxonomy" id="1798351"/>
    <lineage>
        <taxon>Bacteria</taxon>
        <taxon>Candidatus Giovannoniibacteriota</taxon>
    </lineage>
</organism>
<evidence type="ECO:0000256" key="3">
    <source>
        <dbReference type="ARBA" id="ARBA00022801"/>
    </source>
</evidence>
<dbReference type="GO" id="GO:0043022">
    <property type="term" value="F:ribosome binding"/>
    <property type="evidence" value="ECO:0007669"/>
    <property type="project" value="UniProtKB-UniRule"/>
</dbReference>
<evidence type="ECO:0000259" key="7">
    <source>
        <dbReference type="PROSITE" id="PS51722"/>
    </source>
</evidence>
<evidence type="ECO:0000256" key="6">
    <source>
        <dbReference type="HAMAP-Rule" id="MF_00071"/>
    </source>
</evidence>
<dbReference type="FunFam" id="3.40.50.300:FF:000078">
    <property type="entry name" value="Elongation factor 4"/>
    <property type="match status" value="1"/>
</dbReference>
<dbReference type="PRINTS" id="PR00315">
    <property type="entry name" value="ELONGATNFCT"/>
</dbReference>
<dbReference type="NCBIfam" id="TIGR01393">
    <property type="entry name" value="lepA"/>
    <property type="match status" value="1"/>
</dbReference>
<dbReference type="STRING" id="1798351.A2930_03350"/>
<dbReference type="InterPro" id="IPR004161">
    <property type="entry name" value="EFTu-like_2"/>
</dbReference>
<feature type="binding site" evidence="6">
    <location>
        <begin position="15"/>
        <end position="20"/>
    </location>
    <ligand>
        <name>GTP</name>
        <dbReference type="ChEBI" id="CHEBI:37565"/>
    </ligand>
</feature>
<comment type="subcellular location">
    <subcellularLocation>
        <location evidence="6">Cell membrane</location>
        <topology evidence="6">Peripheral membrane protein</topology>
        <orientation evidence="6">Cytoplasmic side</orientation>
    </subcellularLocation>
</comment>
<dbReference type="SUPFAM" id="SSF50447">
    <property type="entry name" value="Translation proteins"/>
    <property type="match status" value="1"/>
</dbReference>
<evidence type="ECO:0000256" key="2">
    <source>
        <dbReference type="ARBA" id="ARBA00022741"/>
    </source>
</evidence>
<dbReference type="PROSITE" id="PS51722">
    <property type="entry name" value="G_TR_2"/>
    <property type="match status" value="1"/>
</dbReference>
<dbReference type="InterPro" id="IPR038363">
    <property type="entry name" value="LepA_C_sf"/>
</dbReference>
<protein>
    <recommendedName>
        <fullName evidence="6">Elongation factor 4</fullName>
        <shortName evidence="6">EF-4</shortName>
        <ecNumber evidence="6">3.6.5.n1</ecNumber>
    </recommendedName>
    <alternativeName>
        <fullName evidence="6">Ribosomal back-translocase LepA</fullName>
    </alternativeName>
</protein>
<dbReference type="EC" id="3.6.5.n1" evidence="6"/>
<dbReference type="FunFam" id="2.40.30.10:FF:000015">
    <property type="entry name" value="Translation factor GUF1, mitochondrial"/>
    <property type="match status" value="1"/>
</dbReference>
<dbReference type="Gene3D" id="3.30.70.870">
    <property type="entry name" value="Elongation Factor G (Translational Gtpase), domain 3"/>
    <property type="match status" value="1"/>
</dbReference>
<dbReference type="Gene3D" id="2.40.30.10">
    <property type="entry name" value="Translation factors"/>
    <property type="match status" value="1"/>
</dbReference>
<dbReference type="InterPro" id="IPR027417">
    <property type="entry name" value="P-loop_NTPase"/>
</dbReference>
<feature type="binding site" evidence="6">
    <location>
        <begin position="132"/>
        <end position="135"/>
    </location>
    <ligand>
        <name>GTP</name>
        <dbReference type="ChEBI" id="CHEBI:37565"/>
    </ligand>
</feature>
<dbReference type="Gene3D" id="3.40.50.300">
    <property type="entry name" value="P-loop containing nucleotide triphosphate hydrolases"/>
    <property type="match status" value="1"/>
</dbReference>
<dbReference type="InterPro" id="IPR000640">
    <property type="entry name" value="EFG_V-like"/>
</dbReference>
<name>A0A1F5WZN5_9BACT</name>
<dbReference type="Pfam" id="PF06421">
    <property type="entry name" value="LepA_C"/>
    <property type="match status" value="1"/>
</dbReference>
<evidence type="ECO:0000256" key="4">
    <source>
        <dbReference type="ARBA" id="ARBA00022917"/>
    </source>
</evidence>
<keyword evidence="6" id="KW-1003">Cell membrane</keyword>
<keyword evidence="3 6" id="KW-0378">Hydrolase</keyword>
<dbReference type="CDD" id="cd01890">
    <property type="entry name" value="LepA"/>
    <property type="match status" value="1"/>
</dbReference>
<dbReference type="InterPro" id="IPR013842">
    <property type="entry name" value="LepA_CTD"/>
</dbReference>
<keyword evidence="5 6" id="KW-0342">GTP-binding</keyword>